<feature type="region of interest" description="Disordered" evidence="1">
    <location>
        <begin position="24"/>
        <end position="58"/>
    </location>
</feature>
<dbReference type="InterPro" id="IPR045341">
    <property type="entry name" value="DUF6532"/>
</dbReference>
<evidence type="ECO:0000313" key="3">
    <source>
        <dbReference type="EMBL" id="KAL0570380.1"/>
    </source>
</evidence>
<feature type="compositionally biased region" description="Low complexity" evidence="1">
    <location>
        <begin position="28"/>
        <end position="38"/>
    </location>
</feature>
<name>A0ABR3F5L1_9AGAR</name>
<feature type="domain" description="DUF6532" evidence="2">
    <location>
        <begin position="95"/>
        <end position="186"/>
    </location>
</feature>
<dbReference type="Pfam" id="PF20149">
    <property type="entry name" value="DUF6532"/>
    <property type="match status" value="1"/>
</dbReference>
<comment type="caution">
    <text evidence="3">The sequence shown here is derived from an EMBL/GenBank/DDBJ whole genome shotgun (WGS) entry which is preliminary data.</text>
</comment>
<reference evidence="3 4" key="1">
    <citation type="submission" date="2024-02" db="EMBL/GenBank/DDBJ databases">
        <title>A draft genome for the cacao thread blight pathogen Marasmius crinis-equi.</title>
        <authorList>
            <person name="Cohen S.P."/>
            <person name="Baruah I.K."/>
            <person name="Amoako-Attah I."/>
            <person name="Bukari Y."/>
            <person name="Meinhardt L.W."/>
            <person name="Bailey B.A."/>
        </authorList>
    </citation>
    <scope>NUCLEOTIDE SEQUENCE [LARGE SCALE GENOMIC DNA]</scope>
    <source>
        <strain evidence="3 4">GH-76</strain>
    </source>
</reference>
<evidence type="ECO:0000313" key="4">
    <source>
        <dbReference type="Proteomes" id="UP001465976"/>
    </source>
</evidence>
<proteinExistence type="predicted"/>
<gene>
    <name evidence="3" type="ORF">V5O48_011570</name>
</gene>
<evidence type="ECO:0000256" key="1">
    <source>
        <dbReference type="SAM" id="MobiDB-lite"/>
    </source>
</evidence>
<evidence type="ECO:0000259" key="2">
    <source>
        <dbReference type="Pfam" id="PF20149"/>
    </source>
</evidence>
<protein>
    <recommendedName>
        <fullName evidence="2">DUF6532 domain-containing protein</fullName>
    </recommendedName>
</protein>
<dbReference type="Proteomes" id="UP001465976">
    <property type="component" value="Unassembled WGS sequence"/>
</dbReference>
<accession>A0ABR3F5L1</accession>
<sequence>MYEPTTNAQPLALTAQVMIPAVAPPTPAAQNTTANPENGSGTPTSASTNVSGGEGDKANAPAAGTVAVAKAVIPSTAVVLSPAAVPSTENASCAHYYLDECTLIKSKPYQNPVIITVLCSLFGGASKPRVIHEDLFVSSIKGKSGKEIPMAMLAMVAVMAEGIHMSKNFESCEACKEYNANIQVLSDLQRQFPLKYHCLMSDLYKLAASAEAPSEDQTVFDFEGMED</sequence>
<keyword evidence="4" id="KW-1185">Reference proteome</keyword>
<organism evidence="3 4">
    <name type="scientific">Marasmius crinis-equi</name>
    <dbReference type="NCBI Taxonomy" id="585013"/>
    <lineage>
        <taxon>Eukaryota</taxon>
        <taxon>Fungi</taxon>
        <taxon>Dikarya</taxon>
        <taxon>Basidiomycota</taxon>
        <taxon>Agaricomycotina</taxon>
        <taxon>Agaricomycetes</taxon>
        <taxon>Agaricomycetidae</taxon>
        <taxon>Agaricales</taxon>
        <taxon>Marasmiineae</taxon>
        <taxon>Marasmiaceae</taxon>
        <taxon>Marasmius</taxon>
    </lineage>
</organism>
<feature type="compositionally biased region" description="Polar residues" evidence="1">
    <location>
        <begin position="39"/>
        <end position="51"/>
    </location>
</feature>
<dbReference type="EMBL" id="JBAHYK010000944">
    <property type="protein sequence ID" value="KAL0570380.1"/>
    <property type="molecule type" value="Genomic_DNA"/>
</dbReference>